<dbReference type="Gene3D" id="1.10.238.10">
    <property type="entry name" value="EF-hand"/>
    <property type="match status" value="2"/>
</dbReference>
<dbReference type="PANTHER" id="PTHR23050">
    <property type="entry name" value="CALCIUM BINDING PROTEIN"/>
    <property type="match status" value="1"/>
</dbReference>
<dbReference type="CDD" id="cd00051">
    <property type="entry name" value="EFh"/>
    <property type="match status" value="1"/>
</dbReference>
<feature type="domain" description="EF-hand" evidence="3">
    <location>
        <begin position="46"/>
        <end position="78"/>
    </location>
</feature>
<dbReference type="PROSITE" id="PS50222">
    <property type="entry name" value="EF_HAND_2"/>
    <property type="match status" value="2"/>
</dbReference>
<dbReference type="PROSITE" id="PS00018">
    <property type="entry name" value="EF_HAND_1"/>
    <property type="match status" value="2"/>
</dbReference>
<keyword evidence="2" id="KW-0106">Calcium</keyword>
<dbReference type="InterPro" id="IPR050145">
    <property type="entry name" value="Centrin_CML-like"/>
</dbReference>
<dbReference type="AlphaFoldDB" id="A0A8E2FB71"/>
<accession>A0A8E2FB71</accession>
<reference evidence="4 5" key="1">
    <citation type="journal article" date="2016" name="Nat. Commun.">
        <title>Ectomycorrhizal ecology is imprinted in the genome of the dominant symbiotic fungus Cenococcum geophilum.</title>
        <authorList>
            <consortium name="DOE Joint Genome Institute"/>
            <person name="Peter M."/>
            <person name="Kohler A."/>
            <person name="Ohm R.A."/>
            <person name="Kuo A."/>
            <person name="Krutzmann J."/>
            <person name="Morin E."/>
            <person name="Arend M."/>
            <person name="Barry K.W."/>
            <person name="Binder M."/>
            <person name="Choi C."/>
            <person name="Clum A."/>
            <person name="Copeland A."/>
            <person name="Grisel N."/>
            <person name="Haridas S."/>
            <person name="Kipfer T."/>
            <person name="LaButti K."/>
            <person name="Lindquist E."/>
            <person name="Lipzen A."/>
            <person name="Maire R."/>
            <person name="Meier B."/>
            <person name="Mihaltcheva S."/>
            <person name="Molinier V."/>
            <person name="Murat C."/>
            <person name="Poggeler S."/>
            <person name="Quandt C.A."/>
            <person name="Sperisen C."/>
            <person name="Tritt A."/>
            <person name="Tisserant E."/>
            <person name="Crous P.W."/>
            <person name="Henrissat B."/>
            <person name="Nehls U."/>
            <person name="Egli S."/>
            <person name="Spatafora J.W."/>
            <person name="Grigoriev I.V."/>
            <person name="Martin F.M."/>
        </authorList>
    </citation>
    <scope>NUCLEOTIDE SEQUENCE [LARGE SCALE GENOMIC DNA]</scope>
    <source>
        <strain evidence="4 5">CBS 207.34</strain>
    </source>
</reference>
<dbReference type="InterPro" id="IPR002048">
    <property type="entry name" value="EF_hand_dom"/>
</dbReference>
<dbReference type="InterPro" id="IPR018247">
    <property type="entry name" value="EF_Hand_1_Ca_BS"/>
</dbReference>
<dbReference type="SUPFAM" id="SSF47473">
    <property type="entry name" value="EF-hand"/>
    <property type="match status" value="1"/>
</dbReference>
<dbReference type="Proteomes" id="UP000250140">
    <property type="component" value="Unassembled WGS sequence"/>
</dbReference>
<organism evidence="4 5">
    <name type="scientific">Glonium stellatum</name>
    <dbReference type="NCBI Taxonomy" id="574774"/>
    <lineage>
        <taxon>Eukaryota</taxon>
        <taxon>Fungi</taxon>
        <taxon>Dikarya</taxon>
        <taxon>Ascomycota</taxon>
        <taxon>Pezizomycotina</taxon>
        <taxon>Dothideomycetes</taxon>
        <taxon>Pleosporomycetidae</taxon>
        <taxon>Gloniales</taxon>
        <taxon>Gloniaceae</taxon>
        <taxon>Glonium</taxon>
    </lineage>
</organism>
<feature type="domain" description="EF-hand" evidence="3">
    <location>
        <begin position="10"/>
        <end position="45"/>
    </location>
</feature>
<dbReference type="Pfam" id="PF13499">
    <property type="entry name" value="EF-hand_7"/>
    <property type="match status" value="1"/>
</dbReference>
<protein>
    <submittedName>
        <fullName evidence="4">Calmodulin</fullName>
    </submittedName>
</protein>
<gene>
    <name evidence="4" type="ORF">AOQ84DRAFT_224409</name>
</gene>
<evidence type="ECO:0000256" key="2">
    <source>
        <dbReference type="ARBA" id="ARBA00022837"/>
    </source>
</evidence>
<dbReference type="SMART" id="SM00054">
    <property type="entry name" value="EFh"/>
    <property type="match status" value="2"/>
</dbReference>
<evidence type="ECO:0000259" key="3">
    <source>
        <dbReference type="PROSITE" id="PS50222"/>
    </source>
</evidence>
<proteinExistence type="predicted"/>
<evidence type="ECO:0000313" key="5">
    <source>
        <dbReference type="Proteomes" id="UP000250140"/>
    </source>
</evidence>
<name>A0A8E2FB71_9PEZI</name>
<dbReference type="OrthoDB" id="26525at2759"/>
<evidence type="ECO:0000313" key="4">
    <source>
        <dbReference type="EMBL" id="OCL13733.1"/>
    </source>
</evidence>
<keyword evidence="5" id="KW-1185">Reference proteome</keyword>
<evidence type="ECO:0000256" key="1">
    <source>
        <dbReference type="ARBA" id="ARBA00022737"/>
    </source>
</evidence>
<keyword evidence="1" id="KW-0677">Repeat</keyword>
<dbReference type="InterPro" id="IPR011992">
    <property type="entry name" value="EF-hand-dom_pair"/>
</dbReference>
<dbReference type="FunFam" id="1.10.238.10:FF:000001">
    <property type="entry name" value="Calmodulin 1"/>
    <property type="match status" value="1"/>
</dbReference>
<dbReference type="EMBL" id="KV748678">
    <property type="protein sequence ID" value="OCL13733.1"/>
    <property type="molecule type" value="Genomic_DNA"/>
</dbReference>
<dbReference type="GO" id="GO:0005509">
    <property type="term" value="F:calcium ion binding"/>
    <property type="evidence" value="ECO:0007669"/>
    <property type="project" value="InterPro"/>
</dbReference>
<sequence length="78" mass="8822">MMAKRVPKVDAETELRQAFKVFDRDGSGTIDTEELRHVMKSLGEDLTDEQIDEMIREADKDGDGTVDYNEFVQLLGGD</sequence>